<evidence type="ECO:0000313" key="3">
    <source>
        <dbReference type="Proteomes" id="UP000298337"/>
    </source>
</evidence>
<comment type="caution">
    <text evidence="2">The sequence shown here is derived from an EMBL/GenBank/DDBJ whole genome shotgun (WGS) entry which is preliminary data.</text>
</comment>
<name>A0A4Z0P5V6_9BACT</name>
<keyword evidence="3" id="KW-1185">Reference proteome</keyword>
<dbReference type="OrthoDB" id="875142at2"/>
<evidence type="ECO:0008006" key="4">
    <source>
        <dbReference type="Google" id="ProtNLM"/>
    </source>
</evidence>
<accession>A0A4Z0P5V6</accession>
<sequence>MQQPLRFYTGFFVLLSWLLASCSVYAPLQPGAPVIRQKGEAEVVASAYLNGRLEASASYSPVEHVIVRAAGGLRAGGGDSTYFRNRQMELGLGTYRYLNEQWLVGGLIGYGFGRSNRRFSRDGFETLWLDSVVTYEYAARYHKLFADAYVANDAGRVTYGGAFRLSQVRFTSLTDKGLPLPLQRMTRAEPMLFMRFSGRNSFRWLQLQLASSLSWSPDERKHSSSDIRVRDTKEARLFTSFGLVAYPHLFNEK</sequence>
<reference evidence="2 3" key="1">
    <citation type="submission" date="2019-04" db="EMBL/GenBank/DDBJ databases">
        <authorList>
            <person name="Feng G."/>
            <person name="Zhang J."/>
            <person name="Zhu H."/>
        </authorList>
    </citation>
    <scope>NUCLEOTIDE SEQUENCE [LARGE SCALE GENOMIC DNA]</scope>
    <source>
        <strain evidence="2 3">92R-1</strain>
    </source>
</reference>
<gene>
    <name evidence="2" type="ORF">EU556_08485</name>
</gene>
<organism evidence="2 3">
    <name type="scientific">Hymenobacter fodinae</name>
    <dbReference type="NCBI Taxonomy" id="2510796"/>
    <lineage>
        <taxon>Bacteria</taxon>
        <taxon>Pseudomonadati</taxon>
        <taxon>Bacteroidota</taxon>
        <taxon>Cytophagia</taxon>
        <taxon>Cytophagales</taxon>
        <taxon>Hymenobacteraceae</taxon>
        <taxon>Hymenobacter</taxon>
    </lineage>
</organism>
<evidence type="ECO:0000256" key="1">
    <source>
        <dbReference type="SAM" id="Phobius"/>
    </source>
</evidence>
<dbReference type="RefSeq" id="WP_135433183.1">
    <property type="nucleotide sequence ID" value="NZ_SRLA01000002.1"/>
</dbReference>
<dbReference type="AlphaFoldDB" id="A0A4Z0P5V6"/>
<dbReference type="Proteomes" id="UP000298337">
    <property type="component" value="Unassembled WGS sequence"/>
</dbReference>
<keyword evidence="1" id="KW-0472">Membrane</keyword>
<proteinExistence type="predicted"/>
<dbReference type="EMBL" id="SRLA01000002">
    <property type="protein sequence ID" value="TGE07782.1"/>
    <property type="molecule type" value="Genomic_DNA"/>
</dbReference>
<keyword evidence="1" id="KW-0812">Transmembrane</keyword>
<keyword evidence="1" id="KW-1133">Transmembrane helix</keyword>
<protein>
    <recommendedName>
        <fullName evidence="4">DUF481 domain-containing protein</fullName>
    </recommendedName>
</protein>
<dbReference type="PROSITE" id="PS51257">
    <property type="entry name" value="PROKAR_LIPOPROTEIN"/>
    <property type="match status" value="1"/>
</dbReference>
<feature type="transmembrane region" description="Helical" evidence="1">
    <location>
        <begin position="7"/>
        <end position="28"/>
    </location>
</feature>
<evidence type="ECO:0000313" key="2">
    <source>
        <dbReference type="EMBL" id="TGE07782.1"/>
    </source>
</evidence>